<dbReference type="RefSeq" id="WP_007618484.1">
    <property type="nucleotide sequence ID" value="NZ_BAEO01000018.1"/>
</dbReference>
<dbReference type="AlphaFoldDB" id="K6XD38"/>
<evidence type="ECO:0000313" key="1">
    <source>
        <dbReference type="EMBL" id="GAC18549.1"/>
    </source>
</evidence>
<sequence length="414" mass="47620">MNQKHKILYIAYHYPPILGSSGVHRTLAFTRFLAEKGWDVTVLTASLKAYERWSEEQLQFIPDNVEVIRAFARNTAKDLSWRGKYLAWMALPDNWQSWIVGGVISGLWSILKNKQNVLVSTYPIASAHFIAYILHKLTGIPWIADFRDPMAQADYPTEPVKKRWFEWIEKKIIKHCKYALITAPGAKIFYEYKYPQCSEDFWQIIPNGFDETLFADLHSSQDAVDNQPKVILHSGVIYPSERDPTDFFNALAELQNEGSISSKDIVIRLRATGHDDLFRKQLAVLKIDQLVQLEPTVPYRQALQEMFDVDGLLLLQAANCNYQIPAKAYEYIRVQKPVLALTPSEGDTGQLLLQAGNTVIAPLDNKERIKVALMEYIHQLSNTHPKVIDSTKIQKYSRQFQAYRFTQLLDNIKE</sequence>
<organism evidence="1 2">
    <name type="scientific">Paraglaciecola arctica BSs20135</name>
    <dbReference type="NCBI Taxonomy" id="493475"/>
    <lineage>
        <taxon>Bacteria</taxon>
        <taxon>Pseudomonadati</taxon>
        <taxon>Pseudomonadota</taxon>
        <taxon>Gammaproteobacteria</taxon>
        <taxon>Alteromonadales</taxon>
        <taxon>Alteromonadaceae</taxon>
        <taxon>Paraglaciecola</taxon>
    </lineage>
</organism>
<dbReference type="Proteomes" id="UP000006327">
    <property type="component" value="Unassembled WGS sequence"/>
</dbReference>
<name>K6XD38_9ALTE</name>
<evidence type="ECO:0008006" key="3">
    <source>
        <dbReference type="Google" id="ProtNLM"/>
    </source>
</evidence>
<dbReference type="EMBL" id="BAEO01000018">
    <property type="protein sequence ID" value="GAC18549.1"/>
    <property type="molecule type" value="Genomic_DNA"/>
</dbReference>
<gene>
    <name evidence="1" type="ORF">GARC_1577</name>
</gene>
<comment type="caution">
    <text evidence="1">The sequence shown here is derived from an EMBL/GenBank/DDBJ whole genome shotgun (WGS) entry which is preliminary data.</text>
</comment>
<protein>
    <recommendedName>
        <fullName evidence="3">Glycosyltransferase subfamily 4-like N-terminal domain-containing protein</fullName>
    </recommendedName>
</protein>
<reference evidence="1 2" key="1">
    <citation type="journal article" date="2017" name="Antonie Van Leeuwenhoek">
        <title>Rhizobium rhizosphaerae sp. nov., a novel species isolated from rice rhizosphere.</title>
        <authorList>
            <person name="Zhao J.J."/>
            <person name="Zhang J."/>
            <person name="Zhang R.J."/>
            <person name="Zhang C.W."/>
            <person name="Yin H.Q."/>
            <person name="Zhang X.X."/>
        </authorList>
    </citation>
    <scope>NUCLEOTIDE SEQUENCE [LARGE SCALE GENOMIC DNA]</scope>
    <source>
        <strain evidence="1 2">BSs20135</strain>
    </source>
</reference>
<dbReference type="STRING" id="493475.GARC_1577"/>
<dbReference type="OrthoDB" id="9794575at2"/>
<evidence type="ECO:0000313" key="2">
    <source>
        <dbReference type="Proteomes" id="UP000006327"/>
    </source>
</evidence>
<accession>K6XD38</accession>
<keyword evidence="2" id="KW-1185">Reference proteome</keyword>
<proteinExistence type="predicted"/>
<dbReference type="eggNOG" id="COG0438">
    <property type="taxonomic scope" value="Bacteria"/>
</dbReference>
<dbReference type="SUPFAM" id="SSF53756">
    <property type="entry name" value="UDP-Glycosyltransferase/glycogen phosphorylase"/>
    <property type="match status" value="1"/>
</dbReference>
<dbReference type="Gene3D" id="3.40.50.2000">
    <property type="entry name" value="Glycogen Phosphorylase B"/>
    <property type="match status" value="1"/>
</dbReference>